<sequence length="626" mass="69559">MIEKWHERTNGPVFKVIFALVSLSFVLGGIGGGLIGGNNSVVKVNGEEVSQQAFNNLKRQQETQLNQQLGAKFWDLMETPEYAKSFNQGILDNLINDELLRQYASDLKLGISADQIKAEIVNSPYFQQDGKFNNDLYLQTLRNSGLTADGYANVVREGLLFAQIQEGIVNSDFSVPAQQNLLAKLLFQQRQIRLANYPLAAEMQAQTVSPAEMQTFYDANKTKLLAPEKLTVEYVTITPKEVESKVQVGDEQIQTYYDKNLDQFTTNGESRLAHIQVADEKEAQAIEQAVRNGEDFAKLAEQKSADKLSASQGGDLGWAKAGVFPAAFEETAAKLAVGQVSQPVKVDGAYHIIKVLERKDSTTIPLAQVKEQIAQIVRKELELTEYANVTREMANKAFENTTSLAEVAKAGGVAVQKTEAFTRDNVPEALKNDKILNALFEGELRQNAQNSEAIDLSEGDQQRTMFVRVSEYQPEREKTLDEAKAQIETMLKREKAEKALTERAEQQLKALNEGKAEGVTFGETQDLVYLKALADQPILTPTVFAMAKPTDKPTYQVARNSQGDVLIVALDKVVDGNPEQFKAVEAGFDRANQENLRQNLLQDLRSRASIDVNQDFLDQNLPNTEK</sequence>
<gene>
    <name evidence="14" type="ORF">B0187_01765</name>
</gene>
<dbReference type="RefSeq" id="WP_078236152.1">
    <property type="nucleotide sequence ID" value="NZ_MUYA01000003.1"/>
</dbReference>
<dbReference type="SUPFAM" id="SSF109998">
    <property type="entry name" value="Triger factor/SurA peptide-binding domain-like"/>
    <property type="match status" value="1"/>
</dbReference>
<feature type="transmembrane region" description="Helical" evidence="12">
    <location>
        <begin position="12"/>
        <end position="35"/>
    </location>
</feature>
<proteinExistence type="inferred from homology"/>
<name>A0A1T0AU73_9PAST</name>
<feature type="domain" description="PpiC" evidence="13">
    <location>
        <begin position="267"/>
        <end position="357"/>
    </location>
</feature>
<dbReference type="InterPro" id="IPR023058">
    <property type="entry name" value="PPIase_PpiC_CS"/>
</dbReference>
<evidence type="ECO:0000259" key="13">
    <source>
        <dbReference type="PROSITE" id="PS50198"/>
    </source>
</evidence>
<evidence type="ECO:0000256" key="9">
    <source>
        <dbReference type="ARBA" id="ARBA00040743"/>
    </source>
</evidence>
<dbReference type="Pfam" id="PF13145">
    <property type="entry name" value="Rotamase_2"/>
    <property type="match status" value="1"/>
</dbReference>
<keyword evidence="2" id="KW-1003">Cell membrane</keyword>
<evidence type="ECO:0000256" key="1">
    <source>
        <dbReference type="ARBA" id="ARBA00004382"/>
    </source>
</evidence>
<dbReference type="PANTHER" id="PTHR47529">
    <property type="entry name" value="PEPTIDYL-PROLYL CIS-TRANS ISOMERASE D"/>
    <property type="match status" value="1"/>
</dbReference>
<evidence type="ECO:0000256" key="2">
    <source>
        <dbReference type="ARBA" id="ARBA00022475"/>
    </source>
</evidence>
<dbReference type="InterPro" id="IPR027304">
    <property type="entry name" value="Trigger_fact/SurA_dom_sf"/>
</dbReference>
<dbReference type="OrthoDB" id="9812372at2"/>
<reference evidence="14 15" key="1">
    <citation type="submission" date="2017-02" db="EMBL/GenBank/DDBJ databases">
        <title>Draft genome sequence of Haemophilus paracuniculus CCUG 43573 type strain.</title>
        <authorList>
            <person name="Engstrom-Jakobsson H."/>
            <person name="Salva-Serra F."/>
            <person name="Thorell K."/>
            <person name="Gonzales-Siles L."/>
            <person name="Karlsson R."/>
            <person name="Boulund F."/>
            <person name="Engstrand L."/>
            <person name="Kristiansson E."/>
            <person name="Moore E."/>
        </authorList>
    </citation>
    <scope>NUCLEOTIDE SEQUENCE [LARGE SCALE GENOMIC DNA]</scope>
    <source>
        <strain evidence="14 15">CCUG 43573</strain>
    </source>
</reference>
<accession>A0A1T0AU73</accession>
<protein>
    <recommendedName>
        <fullName evidence="9">Periplasmic chaperone PpiD</fullName>
    </recommendedName>
    <alternativeName>
        <fullName evidence="10">Periplasmic folding chaperone</fullName>
    </alternativeName>
</protein>
<keyword evidence="7" id="KW-0143">Chaperone</keyword>
<dbReference type="Gene3D" id="3.10.50.40">
    <property type="match status" value="1"/>
</dbReference>
<keyword evidence="11 14" id="KW-0413">Isomerase</keyword>
<evidence type="ECO:0000256" key="12">
    <source>
        <dbReference type="SAM" id="Phobius"/>
    </source>
</evidence>
<dbReference type="GO" id="GO:0003755">
    <property type="term" value="F:peptidyl-prolyl cis-trans isomerase activity"/>
    <property type="evidence" value="ECO:0007669"/>
    <property type="project" value="UniProtKB-KW"/>
</dbReference>
<dbReference type="STRING" id="734.B0187_01765"/>
<evidence type="ECO:0000256" key="10">
    <source>
        <dbReference type="ARBA" id="ARBA00042775"/>
    </source>
</evidence>
<keyword evidence="11" id="KW-0697">Rotamase</keyword>
<keyword evidence="6 12" id="KW-0472">Membrane</keyword>
<dbReference type="GO" id="GO:0005886">
    <property type="term" value="C:plasma membrane"/>
    <property type="evidence" value="ECO:0007669"/>
    <property type="project" value="UniProtKB-SubCell"/>
</dbReference>
<evidence type="ECO:0000256" key="3">
    <source>
        <dbReference type="ARBA" id="ARBA00022519"/>
    </source>
</evidence>
<dbReference type="SUPFAM" id="SSF54534">
    <property type="entry name" value="FKBP-like"/>
    <property type="match status" value="1"/>
</dbReference>
<dbReference type="EMBL" id="MUYA01000003">
    <property type="protein sequence ID" value="OOS00237.1"/>
    <property type="molecule type" value="Genomic_DNA"/>
</dbReference>
<keyword evidence="5 12" id="KW-1133">Transmembrane helix</keyword>
<comment type="subcellular location">
    <subcellularLocation>
        <location evidence="1">Cell inner membrane</location>
        <topology evidence="1">Single-pass type II membrane protein</topology>
        <orientation evidence="1">Periplasmic side</orientation>
    </subcellularLocation>
</comment>
<dbReference type="Gene3D" id="1.10.4030.10">
    <property type="entry name" value="Porin chaperone SurA, peptide-binding domain"/>
    <property type="match status" value="1"/>
</dbReference>
<evidence type="ECO:0000256" key="11">
    <source>
        <dbReference type="PROSITE-ProRule" id="PRU00278"/>
    </source>
</evidence>
<dbReference type="PANTHER" id="PTHR47529:SF1">
    <property type="entry name" value="PERIPLASMIC CHAPERONE PPID"/>
    <property type="match status" value="1"/>
</dbReference>
<comment type="caution">
    <text evidence="14">The sequence shown here is derived from an EMBL/GenBank/DDBJ whole genome shotgun (WGS) entry which is preliminary data.</text>
</comment>
<keyword evidence="3" id="KW-0997">Cell inner membrane</keyword>
<dbReference type="Pfam" id="PF13624">
    <property type="entry name" value="SurA_N_3"/>
    <property type="match status" value="1"/>
</dbReference>
<organism evidence="14 15">
    <name type="scientific">Haemophilus paracuniculus</name>
    <dbReference type="NCBI Taxonomy" id="734"/>
    <lineage>
        <taxon>Bacteria</taxon>
        <taxon>Pseudomonadati</taxon>
        <taxon>Pseudomonadota</taxon>
        <taxon>Gammaproteobacteria</taxon>
        <taxon>Pasteurellales</taxon>
        <taxon>Pasteurellaceae</taxon>
        <taxon>Haemophilus</taxon>
    </lineage>
</organism>
<comment type="similarity">
    <text evidence="8">Belongs to the PpiD chaperone family.</text>
</comment>
<evidence type="ECO:0000256" key="7">
    <source>
        <dbReference type="ARBA" id="ARBA00023186"/>
    </source>
</evidence>
<keyword evidence="15" id="KW-1185">Reference proteome</keyword>
<dbReference type="InterPro" id="IPR046357">
    <property type="entry name" value="PPIase_dom_sf"/>
</dbReference>
<dbReference type="PROSITE" id="PS01096">
    <property type="entry name" value="PPIC_PPIASE_1"/>
    <property type="match status" value="1"/>
</dbReference>
<dbReference type="InterPro" id="IPR052029">
    <property type="entry name" value="PpiD_chaperone"/>
</dbReference>
<evidence type="ECO:0000256" key="4">
    <source>
        <dbReference type="ARBA" id="ARBA00022692"/>
    </source>
</evidence>
<evidence type="ECO:0000256" key="8">
    <source>
        <dbReference type="ARBA" id="ARBA00038408"/>
    </source>
</evidence>
<dbReference type="PROSITE" id="PS50198">
    <property type="entry name" value="PPIC_PPIASE_2"/>
    <property type="match status" value="1"/>
</dbReference>
<evidence type="ECO:0000313" key="14">
    <source>
        <dbReference type="EMBL" id="OOS00237.1"/>
    </source>
</evidence>
<dbReference type="InterPro" id="IPR000297">
    <property type="entry name" value="PPIase_PpiC"/>
</dbReference>
<evidence type="ECO:0000313" key="15">
    <source>
        <dbReference type="Proteomes" id="UP000190867"/>
    </source>
</evidence>
<evidence type="ECO:0000256" key="6">
    <source>
        <dbReference type="ARBA" id="ARBA00023136"/>
    </source>
</evidence>
<dbReference type="AlphaFoldDB" id="A0A1T0AU73"/>
<evidence type="ECO:0000256" key="5">
    <source>
        <dbReference type="ARBA" id="ARBA00022989"/>
    </source>
</evidence>
<keyword evidence="4 12" id="KW-0812">Transmembrane</keyword>
<dbReference type="Proteomes" id="UP000190867">
    <property type="component" value="Unassembled WGS sequence"/>
</dbReference>